<dbReference type="Gene3D" id="3.10.350.10">
    <property type="entry name" value="LysM domain"/>
    <property type="match status" value="1"/>
</dbReference>
<protein>
    <submittedName>
        <fullName evidence="3">LysM peptidoglycan-binding domain-containing protein</fullName>
    </submittedName>
</protein>
<gene>
    <name evidence="3" type="ORF">M3N64_00855</name>
</gene>
<dbReference type="EMBL" id="JAMAST010000001">
    <property type="protein sequence ID" value="MCL1630501.1"/>
    <property type="molecule type" value="Genomic_DNA"/>
</dbReference>
<evidence type="ECO:0000313" key="4">
    <source>
        <dbReference type="Proteomes" id="UP001203004"/>
    </source>
</evidence>
<organism evidence="3 4">
    <name type="scientific">Sporolactobacillus mangiferae</name>
    <dbReference type="NCBI Taxonomy" id="2940498"/>
    <lineage>
        <taxon>Bacteria</taxon>
        <taxon>Bacillati</taxon>
        <taxon>Bacillota</taxon>
        <taxon>Bacilli</taxon>
        <taxon>Bacillales</taxon>
        <taxon>Sporolactobacillaceae</taxon>
        <taxon>Sporolactobacillus</taxon>
    </lineage>
</organism>
<feature type="domain" description="LysM" evidence="2">
    <location>
        <begin position="2"/>
        <end position="46"/>
    </location>
</feature>
<dbReference type="SUPFAM" id="SSF54106">
    <property type="entry name" value="LysM domain"/>
    <property type="match status" value="1"/>
</dbReference>
<feature type="region of interest" description="Disordered" evidence="1">
    <location>
        <begin position="182"/>
        <end position="315"/>
    </location>
</feature>
<reference evidence="3 4" key="1">
    <citation type="submission" date="2022-05" db="EMBL/GenBank/DDBJ databases">
        <title>Sporolactobacillus sp nov CPB3-1, isolated from tree bark (Mangifera indica L.).</title>
        <authorList>
            <person name="Phuengjayaem S."/>
            <person name="Tanasupawat S."/>
        </authorList>
    </citation>
    <scope>NUCLEOTIDE SEQUENCE [LARGE SCALE GENOMIC DNA]</scope>
    <source>
        <strain evidence="3 4">CPB3-1</strain>
    </source>
</reference>
<feature type="region of interest" description="Disordered" evidence="1">
    <location>
        <begin position="384"/>
        <end position="407"/>
    </location>
</feature>
<feature type="compositionally biased region" description="Polar residues" evidence="1">
    <location>
        <begin position="392"/>
        <end position="402"/>
    </location>
</feature>
<feature type="compositionally biased region" description="Polar residues" evidence="1">
    <location>
        <begin position="334"/>
        <end position="352"/>
    </location>
</feature>
<feature type="region of interest" description="Disordered" evidence="1">
    <location>
        <begin position="56"/>
        <end position="157"/>
    </location>
</feature>
<dbReference type="PROSITE" id="PS51782">
    <property type="entry name" value="LYSM"/>
    <property type="match status" value="1"/>
</dbReference>
<evidence type="ECO:0000259" key="2">
    <source>
        <dbReference type="PROSITE" id="PS51782"/>
    </source>
</evidence>
<dbReference type="RefSeq" id="WP_249095533.1">
    <property type="nucleotide sequence ID" value="NZ_JAMAST010000001.1"/>
</dbReference>
<feature type="compositionally biased region" description="Polar residues" evidence="1">
    <location>
        <begin position="250"/>
        <end position="267"/>
    </location>
</feature>
<sequence>MKLYVVQKGDTLEKIAHKHGMTIDEFRKMNTNLTEGSLAQGMKVRVAIGKQPIKRAAVSSNERSEAVHHAATQQQPAQQVPQPAAPSPEAPAKPKPKPNLSGAQSQSDNEATTDYSQILYPKHPQNNWTPEGLGSYPDFSSPAAVSPETGGPVQSGNATSYYPMGSFGNPFNAAVQSGSNLGNGAVQGPNTGHVVSPVSQGPNMGNVVSPATQGPNMGHAISPAAQSPNMGNVVSPATQGPNMGPAVSPAAQSPNTGNVVSPVTQGPNMGHAVSPAAQSPNTGNVVSPVTQSPNTGHVVSPAQGNGSNPYYPNTTVGNTWKNPVYYPAQAGKANKQSPQLQPWNGPQPQYPISQKNVTLDKAFVSGNHAQNNTKAPWMNQQITGAPKKPIMPQTSPTGTSKLSPLDYGTLGGNPYAYPSSKAQPKKPCNCGGPVSPLPYGGMSAPGYYGGNQPPHPQPLPYWAMPNVSAPVYQPQSPSSKTKQ</sequence>
<comment type="caution">
    <text evidence="3">The sequence shown here is derived from an EMBL/GenBank/DDBJ whole genome shotgun (WGS) entry which is preliminary data.</text>
</comment>
<dbReference type="CDD" id="cd00118">
    <property type="entry name" value="LysM"/>
    <property type="match status" value="1"/>
</dbReference>
<proteinExistence type="predicted"/>
<evidence type="ECO:0000256" key="1">
    <source>
        <dbReference type="SAM" id="MobiDB-lite"/>
    </source>
</evidence>
<dbReference type="InterPro" id="IPR018392">
    <property type="entry name" value="LysM"/>
</dbReference>
<dbReference type="Proteomes" id="UP001203004">
    <property type="component" value="Unassembled WGS sequence"/>
</dbReference>
<feature type="compositionally biased region" description="Polar residues" evidence="1">
    <location>
        <begin position="224"/>
        <end position="241"/>
    </location>
</feature>
<name>A0ABT0M6L6_9BACL</name>
<feature type="region of interest" description="Disordered" evidence="1">
    <location>
        <begin position="331"/>
        <end position="352"/>
    </location>
</feature>
<feature type="compositionally biased region" description="Pro residues" evidence="1">
    <location>
        <begin position="83"/>
        <end position="93"/>
    </location>
</feature>
<evidence type="ECO:0000313" key="3">
    <source>
        <dbReference type="EMBL" id="MCL1630501.1"/>
    </source>
</evidence>
<feature type="compositionally biased region" description="Low complexity" evidence="1">
    <location>
        <begin position="70"/>
        <end position="82"/>
    </location>
</feature>
<keyword evidence="4" id="KW-1185">Reference proteome</keyword>
<dbReference type="Pfam" id="PF01476">
    <property type="entry name" value="LysM"/>
    <property type="match status" value="1"/>
</dbReference>
<feature type="compositionally biased region" description="Polar residues" evidence="1">
    <location>
        <begin position="276"/>
        <end position="315"/>
    </location>
</feature>
<feature type="compositionally biased region" description="Polar residues" evidence="1">
    <location>
        <begin position="101"/>
        <end position="116"/>
    </location>
</feature>
<accession>A0ABT0M6L6</accession>
<dbReference type="InterPro" id="IPR036779">
    <property type="entry name" value="LysM_dom_sf"/>
</dbReference>
<dbReference type="SMART" id="SM00257">
    <property type="entry name" value="LysM"/>
    <property type="match status" value="1"/>
</dbReference>